<dbReference type="EMBL" id="JABVXQ010000013">
    <property type="protein sequence ID" value="KAF6080926.1"/>
    <property type="molecule type" value="Genomic_DNA"/>
</dbReference>
<dbReference type="AlphaFoldDB" id="A0A833YXG5"/>
<protein>
    <submittedName>
        <fullName evidence="1">DAP3 binding cell death enhancer 1</fullName>
    </submittedName>
</protein>
<accession>A0A833YXG5</accession>
<organism evidence="1 2">
    <name type="scientific">Phyllostomus discolor</name>
    <name type="common">pale spear-nosed bat</name>
    <dbReference type="NCBI Taxonomy" id="89673"/>
    <lineage>
        <taxon>Eukaryota</taxon>
        <taxon>Metazoa</taxon>
        <taxon>Chordata</taxon>
        <taxon>Craniata</taxon>
        <taxon>Vertebrata</taxon>
        <taxon>Euteleostomi</taxon>
        <taxon>Mammalia</taxon>
        <taxon>Eutheria</taxon>
        <taxon>Laurasiatheria</taxon>
        <taxon>Chiroptera</taxon>
        <taxon>Yangochiroptera</taxon>
        <taxon>Phyllostomidae</taxon>
        <taxon>Phyllostominae</taxon>
        <taxon>Phyllostomus</taxon>
    </lineage>
</organism>
<evidence type="ECO:0000313" key="1">
    <source>
        <dbReference type="EMBL" id="KAF6080926.1"/>
    </source>
</evidence>
<name>A0A833YXG5_9CHIR</name>
<reference evidence="1 2" key="1">
    <citation type="journal article" date="2020" name="Nature">
        <title>Six reference-quality genomes reveal evolution of bat adaptations.</title>
        <authorList>
            <person name="Jebb D."/>
            <person name="Huang Z."/>
            <person name="Pippel M."/>
            <person name="Hughes G.M."/>
            <person name="Lavrichenko K."/>
            <person name="Devanna P."/>
            <person name="Winkler S."/>
            <person name="Jermiin L.S."/>
            <person name="Skirmuntt E.C."/>
            <person name="Katzourakis A."/>
            <person name="Burkitt-Gray L."/>
            <person name="Ray D.A."/>
            <person name="Sullivan K.A.M."/>
            <person name="Roscito J.G."/>
            <person name="Kirilenko B.M."/>
            <person name="Davalos L.M."/>
            <person name="Corthals A.P."/>
            <person name="Power M.L."/>
            <person name="Jones G."/>
            <person name="Ransome R.D."/>
            <person name="Dechmann D.K.N."/>
            <person name="Locatelli A.G."/>
            <person name="Puechmaille S.J."/>
            <person name="Fedrigo O."/>
            <person name="Jarvis E.D."/>
            <person name="Hiller M."/>
            <person name="Vernes S.C."/>
            <person name="Myers E.W."/>
            <person name="Teeling E.C."/>
        </authorList>
    </citation>
    <scope>NUCLEOTIDE SEQUENCE [LARGE SCALE GENOMIC DNA]</scope>
    <source>
        <strain evidence="1">Bat1K_MPI-CBG_1</strain>
    </source>
</reference>
<sequence>MEAAAPGLRDLAGTGLKSFSSPSLCNLNPLLAGASCLPHAWSTGNLGLLCRSGHLGASPGAPSRAVPSYSWPLERSVVRLGFG</sequence>
<evidence type="ECO:0000313" key="2">
    <source>
        <dbReference type="Proteomes" id="UP000664940"/>
    </source>
</evidence>
<proteinExistence type="predicted"/>
<dbReference type="Proteomes" id="UP000664940">
    <property type="component" value="Unassembled WGS sequence"/>
</dbReference>
<comment type="caution">
    <text evidence="1">The sequence shown here is derived from an EMBL/GenBank/DDBJ whole genome shotgun (WGS) entry which is preliminary data.</text>
</comment>
<gene>
    <name evidence="1" type="ORF">HJG60_003761</name>
</gene>